<feature type="compositionally biased region" description="Polar residues" evidence="1">
    <location>
        <begin position="353"/>
        <end position="368"/>
    </location>
</feature>
<accession>A0A420Y0T4</accession>
<evidence type="ECO:0000256" key="3">
    <source>
        <dbReference type="SAM" id="SignalP"/>
    </source>
</evidence>
<feature type="compositionally biased region" description="Polar residues" evidence="1">
    <location>
        <begin position="294"/>
        <end position="304"/>
    </location>
</feature>
<name>A0A420Y0T4_9PEZI</name>
<comment type="caution">
    <text evidence="4">The sequence shown here is derived from an EMBL/GenBank/DDBJ whole genome shotgun (WGS) entry which is preliminary data.</text>
</comment>
<feature type="region of interest" description="Disordered" evidence="1">
    <location>
        <begin position="518"/>
        <end position="540"/>
    </location>
</feature>
<keyword evidence="2" id="KW-0812">Transmembrane</keyword>
<gene>
    <name evidence="4" type="ORF">DL546_001424</name>
</gene>
<dbReference type="EMBL" id="QVQW01000073">
    <property type="protein sequence ID" value="RKU41496.1"/>
    <property type="molecule type" value="Genomic_DNA"/>
</dbReference>
<feature type="region of interest" description="Disordered" evidence="1">
    <location>
        <begin position="294"/>
        <end position="370"/>
    </location>
</feature>
<protein>
    <recommendedName>
        <fullName evidence="6">Mid2 domain-containing protein</fullName>
    </recommendedName>
</protein>
<evidence type="ECO:0008006" key="6">
    <source>
        <dbReference type="Google" id="ProtNLM"/>
    </source>
</evidence>
<reference evidence="4 5" key="1">
    <citation type="submission" date="2018-08" db="EMBL/GenBank/DDBJ databases">
        <title>Draft genome of the lignicolous fungus Coniochaeta pulveracea.</title>
        <authorList>
            <person name="Borstlap C.J."/>
            <person name="De Witt R.N."/>
            <person name="Botha A."/>
            <person name="Volschenk H."/>
        </authorList>
    </citation>
    <scope>NUCLEOTIDE SEQUENCE [LARGE SCALE GENOMIC DNA]</scope>
    <source>
        <strain evidence="4 5">CAB683</strain>
    </source>
</reference>
<sequence>MSKRTKVVVAMFSMWTHSPYALLLLMTVLGCEAKSSHIGKRHEDVKHRVEKVQIQITALPAFARKREVTTCASNYTLCPASLKGGCCPGNYECATDACYATTAGTSSACGKSGYYFCPASVGGCCPQGYICGADCYPPAGASSYSMSCPANYHSCAASFNGGCCMKGYECGPAACYVTTPSTTTYTKIVTTTGTGGQTVTSTTTATTIQTPTAPTAPTALATGSGVIAKFIPSKVDKIPATSSPDPNGGAGGGLTKAQLGGIVGGAISVLLIVMLAAFIIIRRLNHAANITTTAKAPSSGNASQPEHPPMTQYASGNTSSTSYDPLLISSTDQRSMNTPQEVAGSLRHRSDSDFSQPGMTPVNTSGVPSTDGIRHPGLDSGYFDIPARVSNVPGRPSMRTSADSQGNVTQYSYPQYHQHGRQWSSASDQSATSSDGMLPAGSPLIPAELDTGGGFIPELPTSLNDYHQLSSNTVAGSRPNAVHHRRHSSKSVMNSPTLGVTQPLDVVNENAEVMHGYYGPRRGQVGQTAAGLNTDARSGL</sequence>
<organism evidence="4 5">
    <name type="scientific">Coniochaeta pulveracea</name>
    <dbReference type="NCBI Taxonomy" id="177199"/>
    <lineage>
        <taxon>Eukaryota</taxon>
        <taxon>Fungi</taxon>
        <taxon>Dikarya</taxon>
        <taxon>Ascomycota</taxon>
        <taxon>Pezizomycotina</taxon>
        <taxon>Sordariomycetes</taxon>
        <taxon>Sordariomycetidae</taxon>
        <taxon>Coniochaetales</taxon>
        <taxon>Coniochaetaceae</taxon>
        <taxon>Coniochaeta</taxon>
    </lineage>
</organism>
<evidence type="ECO:0000256" key="1">
    <source>
        <dbReference type="SAM" id="MobiDB-lite"/>
    </source>
</evidence>
<dbReference type="PROSITE" id="PS51257">
    <property type="entry name" value="PROKAR_LIPOPROTEIN"/>
    <property type="match status" value="1"/>
</dbReference>
<feature type="region of interest" description="Disordered" evidence="1">
    <location>
        <begin position="417"/>
        <end position="438"/>
    </location>
</feature>
<evidence type="ECO:0000313" key="4">
    <source>
        <dbReference type="EMBL" id="RKU41496.1"/>
    </source>
</evidence>
<dbReference type="AlphaFoldDB" id="A0A420Y0T4"/>
<feature type="compositionally biased region" description="Low complexity" evidence="1">
    <location>
        <begin position="424"/>
        <end position="435"/>
    </location>
</feature>
<keyword evidence="3" id="KW-0732">Signal</keyword>
<keyword evidence="2" id="KW-0472">Membrane</keyword>
<keyword evidence="5" id="KW-1185">Reference proteome</keyword>
<evidence type="ECO:0000256" key="2">
    <source>
        <dbReference type="SAM" id="Phobius"/>
    </source>
</evidence>
<dbReference type="STRING" id="177199.A0A420Y0T4"/>
<feature type="compositionally biased region" description="Polar residues" evidence="1">
    <location>
        <begin position="312"/>
        <end position="340"/>
    </location>
</feature>
<feature type="signal peptide" evidence="3">
    <location>
        <begin position="1"/>
        <end position="33"/>
    </location>
</feature>
<proteinExistence type="predicted"/>
<dbReference type="OrthoDB" id="5292518at2759"/>
<evidence type="ECO:0000313" key="5">
    <source>
        <dbReference type="Proteomes" id="UP000275385"/>
    </source>
</evidence>
<dbReference type="Proteomes" id="UP000275385">
    <property type="component" value="Unassembled WGS sequence"/>
</dbReference>
<feature type="chain" id="PRO_5019024123" description="Mid2 domain-containing protein" evidence="3">
    <location>
        <begin position="34"/>
        <end position="540"/>
    </location>
</feature>
<feature type="transmembrane region" description="Helical" evidence="2">
    <location>
        <begin position="259"/>
        <end position="281"/>
    </location>
</feature>
<keyword evidence="2" id="KW-1133">Transmembrane helix</keyword>